<dbReference type="SUPFAM" id="SSF51182">
    <property type="entry name" value="RmlC-like cupins"/>
    <property type="match status" value="1"/>
</dbReference>
<dbReference type="EMBL" id="BAABAB010000018">
    <property type="protein sequence ID" value="GAA3623594.1"/>
    <property type="molecule type" value="Genomic_DNA"/>
</dbReference>
<organism evidence="2 3">
    <name type="scientific">Microlunatus ginsengisoli</name>
    <dbReference type="NCBI Taxonomy" id="363863"/>
    <lineage>
        <taxon>Bacteria</taxon>
        <taxon>Bacillati</taxon>
        <taxon>Actinomycetota</taxon>
        <taxon>Actinomycetes</taxon>
        <taxon>Propionibacteriales</taxon>
        <taxon>Propionibacteriaceae</taxon>
        <taxon>Microlunatus</taxon>
    </lineage>
</organism>
<dbReference type="Gene3D" id="3.40.50.300">
    <property type="entry name" value="P-loop containing nucleotide triphosphate hydrolases"/>
    <property type="match status" value="1"/>
</dbReference>
<sequence length="227" mass="24407">MRLVLGDHNLALGAGEAAEFDTRVPHWLGSTVDEPAEILSMFGPPGERVHARARPPTRTLPGNEQGMTDVLLGTKLYVPKLRRRSVARPRLIRRMEAGADARLTLISAPAGFGKTTVPVAWLHEAATADRSVAWLSLDAADNEPASFWTYVATALEGAVAGVGSRALEVLAASPAPTELVLTTLLNELAAAPGEVWLVLDDYHLVDNQEVTRVWPSSSIIFRPTCTS</sequence>
<feature type="region of interest" description="Disordered" evidence="1">
    <location>
        <begin position="43"/>
        <end position="65"/>
    </location>
</feature>
<gene>
    <name evidence="2" type="ORF">GCM10022236_27470</name>
</gene>
<dbReference type="InterPro" id="IPR027417">
    <property type="entry name" value="P-loop_NTPase"/>
</dbReference>
<keyword evidence="3" id="KW-1185">Reference proteome</keyword>
<dbReference type="InterPro" id="IPR011051">
    <property type="entry name" value="RmlC_Cupin_sf"/>
</dbReference>
<evidence type="ECO:0000256" key="1">
    <source>
        <dbReference type="SAM" id="MobiDB-lite"/>
    </source>
</evidence>
<comment type="caution">
    <text evidence="2">The sequence shown here is derived from an EMBL/GenBank/DDBJ whole genome shotgun (WGS) entry which is preliminary data.</text>
</comment>
<proteinExistence type="predicted"/>
<reference evidence="3" key="1">
    <citation type="journal article" date="2019" name="Int. J. Syst. Evol. Microbiol.">
        <title>The Global Catalogue of Microorganisms (GCM) 10K type strain sequencing project: providing services to taxonomists for standard genome sequencing and annotation.</title>
        <authorList>
            <consortium name="The Broad Institute Genomics Platform"/>
            <consortium name="The Broad Institute Genome Sequencing Center for Infectious Disease"/>
            <person name="Wu L."/>
            <person name="Ma J."/>
        </authorList>
    </citation>
    <scope>NUCLEOTIDE SEQUENCE [LARGE SCALE GENOMIC DNA]</scope>
    <source>
        <strain evidence="3">JCM 16929</strain>
    </source>
</reference>
<dbReference type="Proteomes" id="UP001501490">
    <property type="component" value="Unassembled WGS sequence"/>
</dbReference>
<accession>A0ABP7A2F1</accession>
<evidence type="ECO:0000313" key="2">
    <source>
        <dbReference type="EMBL" id="GAA3623594.1"/>
    </source>
</evidence>
<evidence type="ECO:0008006" key="4">
    <source>
        <dbReference type="Google" id="ProtNLM"/>
    </source>
</evidence>
<evidence type="ECO:0000313" key="3">
    <source>
        <dbReference type="Proteomes" id="UP001501490"/>
    </source>
</evidence>
<protein>
    <recommendedName>
        <fullName evidence="4">LuxR family transcriptional regulator, maltose regulon positive regulatory protein</fullName>
    </recommendedName>
</protein>
<name>A0ABP7A2F1_9ACTN</name>